<keyword evidence="2" id="KW-1185">Reference proteome</keyword>
<name>A0A6P9EPY9_JUGRE</name>
<dbReference type="InterPro" id="IPR052343">
    <property type="entry name" value="Retrotransposon-Effector_Assoc"/>
</dbReference>
<evidence type="ECO:0000259" key="1">
    <source>
        <dbReference type="Pfam" id="PF03732"/>
    </source>
</evidence>
<dbReference type="AlphaFoldDB" id="A0A6P9EPY9"/>
<gene>
    <name evidence="3" type="primary">LOC118348437</name>
</gene>
<reference evidence="3" key="1">
    <citation type="submission" date="2025-08" db="UniProtKB">
        <authorList>
            <consortium name="RefSeq"/>
        </authorList>
    </citation>
    <scope>IDENTIFICATION</scope>
    <source>
        <tissue evidence="3">Leaves</tissue>
    </source>
</reference>
<accession>A0A6P9EPY9</accession>
<feature type="domain" description="Retrotransposon gag" evidence="1">
    <location>
        <begin position="2"/>
        <end position="68"/>
    </location>
</feature>
<dbReference type="OrthoDB" id="2013610at2759"/>
<dbReference type="KEGG" id="jre:118348437"/>
<dbReference type="GeneID" id="118348437"/>
<dbReference type="PANTHER" id="PTHR46890">
    <property type="entry name" value="NON-LTR RETROLELEMENT REVERSE TRANSCRIPTASE-LIKE PROTEIN-RELATED"/>
    <property type="match status" value="1"/>
</dbReference>
<organism evidence="2 3">
    <name type="scientific">Juglans regia</name>
    <name type="common">English walnut</name>
    <dbReference type="NCBI Taxonomy" id="51240"/>
    <lineage>
        <taxon>Eukaryota</taxon>
        <taxon>Viridiplantae</taxon>
        <taxon>Streptophyta</taxon>
        <taxon>Embryophyta</taxon>
        <taxon>Tracheophyta</taxon>
        <taxon>Spermatophyta</taxon>
        <taxon>Magnoliopsida</taxon>
        <taxon>eudicotyledons</taxon>
        <taxon>Gunneridae</taxon>
        <taxon>Pentapetalae</taxon>
        <taxon>rosids</taxon>
        <taxon>fabids</taxon>
        <taxon>Fagales</taxon>
        <taxon>Juglandaceae</taxon>
        <taxon>Juglans</taxon>
    </lineage>
</organism>
<dbReference type="Proteomes" id="UP000235220">
    <property type="component" value="Chromosome 5"/>
</dbReference>
<dbReference type="Pfam" id="PF03732">
    <property type="entry name" value="Retrotrans_gag"/>
    <property type="match status" value="1"/>
</dbReference>
<dbReference type="InParanoid" id="A0A6P9EPY9"/>
<dbReference type="PANTHER" id="PTHR46890:SF1">
    <property type="entry name" value="REVERSE TRANSCRIPTASE DOMAIN-CONTAINING PROTEIN"/>
    <property type="match status" value="1"/>
</dbReference>
<dbReference type="InterPro" id="IPR005162">
    <property type="entry name" value="Retrotrans_gag_dom"/>
</dbReference>
<protein>
    <submittedName>
        <fullName evidence="3">Uncharacterized protein LOC118348437</fullName>
    </submittedName>
</protein>
<sequence>MEGQALVWFQDLEESGVLKEWEDFTKALLVRFGPSSYDDPMEALIRLKQTGSIEEYKSNLESLSNRLRGLSEGVWAISFPFQQMSVDHVDFPSCVREVWNQTEAGSGLLKLAAKLKKLKVVLKGWNKKVFGWTTGHIKELEGRIERLESHLQLNYDEEVELDLLASKMELDTWICREEVRLAQCAKVRWSSHGDQNSRYFHVILNKWRQSKIMEMRLSNGLLLKSPHELHDGAVHYFREFLGQSTSVVLPDLGDYVSNVISEDENLRLGSVPTEEEVKQAVFSIPIESSPGPDGFGLGFYLACWDIVKSEMVEAVTDFFRGVPLPRFYTASFVVLIPKIA</sequence>
<proteinExistence type="predicted"/>
<dbReference type="RefSeq" id="XP_035545953.1">
    <property type="nucleotide sequence ID" value="XM_035690060.1"/>
</dbReference>
<evidence type="ECO:0000313" key="3">
    <source>
        <dbReference type="RefSeq" id="XP_035545953.1"/>
    </source>
</evidence>
<evidence type="ECO:0000313" key="2">
    <source>
        <dbReference type="Proteomes" id="UP000235220"/>
    </source>
</evidence>